<feature type="compositionally biased region" description="Polar residues" evidence="6">
    <location>
        <begin position="277"/>
        <end position="287"/>
    </location>
</feature>
<dbReference type="CDD" id="cd00891">
    <property type="entry name" value="PI3Kc"/>
    <property type="match status" value="1"/>
</dbReference>
<evidence type="ECO:0000259" key="10">
    <source>
        <dbReference type="PROSITE" id="PS51547"/>
    </source>
</evidence>
<dbReference type="Gene3D" id="3.30.1010.10">
    <property type="entry name" value="Phosphatidylinositol 3-kinase Catalytic Subunit, Chain A, domain 4"/>
    <property type="match status" value="1"/>
</dbReference>
<accession>A0A1X7VS31</accession>
<dbReference type="EnsemblMetazoa" id="Aqu2.1.42689_001">
    <property type="protein sequence ID" value="Aqu2.1.42689_001"/>
    <property type="gene ID" value="Aqu2.1.42689"/>
</dbReference>
<dbReference type="InterPro" id="IPR042236">
    <property type="entry name" value="PI3K_accessory_sf"/>
</dbReference>
<dbReference type="InterPro" id="IPR002420">
    <property type="entry name" value="PI3K-type_C2_dom"/>
</dbReference>
<dbReference type="InterPro" id="IPR000403">
    <property type="entry name" value="PI3/4_kinase_cat_dom"/>
</dbReference>
<feature type="domain" description="PIK helical" evidence="8">
    <location>
        <begin position="820"/>
        <end position="1008"/>
    </location>
</feature>
<evidence type="ECO:0000259" key="9">
    <source>
        <dbReference type="PROSITE" id="PS51546"/>
    </source>
</evidence>
<dbReference type="InterPro" id="IPR000341">
    <property type="entry name" value="PI3K_Ras-bd_dom"/>
</dbReference>
<proteinExistence type="inferred from homology"/>
<feature type="compositionally biased region" description="Basic residues" evidence="6">
    <location>
        <begin position="301"/>
        <end position="316"/>
    </location>
</feature>
<dbReference type="SUPFAM" id="SSF56112">
    <property type="entry name" value="Protein kinase-like (PK-like)"/>
    <property type="match status" value="1"/>
</dbReference>
<dbReference type="Gene3D" id="1.10.1070.11">
    <property type="entry name" value="Phosphatidylinositol 3-/4-kinase, catalytic domain"/>
    <property type="match status" value="1"/>
</dbReference>
<evidence type="ECO:0000313" key="11">
    <source>
        <dbReference type="EnsemblMetazoa" id="Aqu2.1.42689_001"/>
    </source>
</evidence>
<reference evidence="11" key="2">
    <citation type="submission" date="2017-05" db="UniProtKB">
        <authorList>
            <consortium name="EnsemblMetazoa"/>
        </authorList>
    </citation>
    <scope>IDENTIFICATION</scope>
</reference>
<feature type="domain" description="C2 PI3K-type" evidence="10">
    <location>
        <begin position="673"/>
        <end position="832"/>
    </location>
</feature>
<evidence type="ECO:0000313" key="12">
    <source>
        <dbReference type="Proteomes" id="UP000007879"/>
    </source>
</evidence>
<sequence length="1375" mass="155970">MAEAKNSKQYFINLELYEKKEGSLGRRSSYCLDTADTGDSTLQTIITSFLLKEWPGVDPNSIKCLSGNICGEYIDLQSAPSDIPYISDALRQSEIPTLIVLRDHTTPTTSPPLSPDPMEPQKVSRTLSNFLRGMIGSIPDPSPLPFTWDNPLEEAEVEEGLSDNMMSVSLNNRTPSSSSSSSSSIGMASPQRRKFGLFKSYRSVSMKDTPSAGFKPLDRMNTSVELQVKPGEGDESSVFDESPPRPRTEAMEGPKRKMSRDTADKVKRKTMIFGRSATSVSEESTMDISGPEQKEFDWKSRQHKAVRTTRRVKSPQKRKESMPSLSYASFEVHEVTVQSEDFAPFKVKCREFDTIGVLKEVIHKEMRRKSIVFTFPASTRSDSFTLTYSVNNTLYELYNERQLIFKTLLYEHWKEAGDTAAIPICLDLKETSWEIPTLLRISKLSGVLLDEDVTYSIQGVGGGKNLDLSQFAHIAKNDRIEVEWARRTLHSFVDKVVRERDDESYALSMELETDGTSTLLALQIPIDNKVEVTFHFKNVFSLTRRINVNEYVNTTLKNIFPCIVACGLVENDIEKYTLQITGEMSYLDGNNELIAFKDIRKSILKSEQIHISVTKKPTADEDKTCTLNWLPIDPHSGEPPLHTDISRSQKSESSYETFAASVWDQTDEFALVVPFVESLPVPSSKESKKMQLIVTATLYHSKQVLSERQQTGPRPLNNEGKMDINETFMFGVVTRDLPKAAKIMVCIHEDSKKDRSKSTNSILYWGLVPVFDHRGILQSGPYTMMLWKGPSSVKLGQGELNIFQANPCSPCNSNPDPMAVRVTIQFPRYTYPVFFPLSAPETCSFLLSQEKDSHVIRKQFEKLLSCLANGQLPMSAFPSYIARINWTRLTQVIEVYSLLQQVEAVQTLPVETALKLLDGEFADEKVRSFAVHVLETLPNEQLENFLLQLTQALKFEPCHDSALARLLLKRALTNKRIGHFFFWYLKCEMYNPLFTPRFGVLLEAYLKGCGQSMLQRFENQLEMQIQLEDIGKQVEKSGNNEAIKMQTALQDLLRSNEIPSKVLTPVYNPRIALGNLNPAKCRIMGSKKRPQWLEMCNVDPTALRPVPTRLILKLGDDLRQDMIVLRMLSLFEKLWEREGLPDLCLIPYGCMATGPNSGFIEVVKNAKTIADVSGINDNKKLYEWIKSHQKNEFGEDDPELLKEALKRFAHSCAGYTVSSYVLGIGDRHNDNIMITTSGNLFHIDFGHFLGNIKYFLGVKREWAPFVLTPDFVYVMGGENSDTFNMYKNLCCRAFLCLRRHNELIFNLFSLMRSTGIPELACVEDAEYISHALMITKTEHEAEQSFQQLIKKCLDLQWTVQIMWWIHRKRTGGGSS</sequence>
<dbReference type="InterPro" id="IPR015433">
    <property type="entry name" value="PI3/4_kinase"/>
</dbReference>
<dbReference type="InterPro" id="IPR029071">
    <property type="entry name" value="Ubiquitin-like_domsf"/>
</dbReference>
<evidence type="ECO:0000259" key="7">
    <source>
        <dbReference type="PROSITE" id="PS50290"/>
    </source>
</evidence>
<dbReference type="OrthoDB" id="67688at2759"/>
<dbReference type="FunFam" id="1.10.1070.11:FF:000001">
    <property type="entry name" value="Phosphatidylinositol 4,5-bisphosphate 3-kinase catalytic subunit"/>
    <property type="match status" value="1"/>
</dbReference>
<evidence type="ECO:0000256" key="4">
    <source>
        <dbReference type="ARBA" id="ARBA00022840"/>
    </source>
</evidence>
<organism evidence="11">
    <name type="scientific">Amphimedon queenslandica</name>
    <name type="common">Sponge</name>
    <dbReference type="NCBI Taxonomy" id="400682"/>
    <lineage>
        <taxon>Eukaryota</taxon>
        <taxon>Metazoa</taxon>
        <taxon>Porifera</taxon>
        <taxon>Demospongiae</taxon>
        <taxon>Heteroscleromorpha</taxon>
        <taxon>Haplosclerida</taxon>
        <taxon>Niphatidae</taxon>
        <taxon>Amphimedon</taxon>
    </lineage>
</organism>
<dbReference type="Pfam" id="PF00794">
    <property type="entry name" value="PI3K_rbd"/>
    <property type="match status" value="1"/>
</dbReference>
<dbReference type="EnsemblMetazoa" id="XM_020000169.1">
    <property type="protein sequence ID" value="XP_019855728.1"/>
    <property type="gene ID" value="LOC100641746"/>
</dbReference>
<feature type="region of interest" description="Disordered" evidence="6">
    <location>
        <begin position="229"/>
        <end position="263"/>
    </location>
</feature>
<dbReference type="Gene3D" id="2.60.40.150">
    <property type="entry name" value="C2 domain"/>
    <property type="match status" value="1"/>
</dbReference>
<feature type="region of interest" description="Disordered" evidence="6">
    <location>
        <begin position="277"/>
        <end position="320"/>
    </location>
</feature>
<dbReference type="GO" id="GO:0048015">
    <property type="term" value="P:phosphatidylinositol-mediated signaling"/>
    <property type="evidence" value="ECO:0007669"/>
    <property type="project" value="TreeGrafter"/>
</dbReference>
<feature type="compositionally biased region" description="Basic and acidic residues" evidence="6">
    <location>
        <begin position="242"/>
        <end position="263"/>
    </location>
</feature>
<dbReference type="GO" id="GO:0043491">
    <property type="term" value="P:phosphatidylinositol 3-kinase/protein kinase B signal transduction"/>
    <property type="evidence" value="ECO:0007669"/>
    <property type="project" value="TreeGrafter"/>
</dbReference>
<dbReference type="SUPFAM" id="SSF48371">
    <property type="entry name" value="ARM repeat"/>
    <property type="match status" value="1"/>
</dbReference>
<dbReference type="Pfam" id="PF00454">
    <property type="entry name" value="PI3_PI4_kinase"/>
    <property type="match status" value="1"/>
</dbReference>
<name>A0A1X7VS31_AMPQE</name>
<dbReference type="PROSITE" id="PS51547">
    <property type="entry name" value="C2_PI3K"/>
    <property type="match status" value="1"/>
</dbReference>
<dbReference type="SUPFAM" id="SSF49562">
    <property type="entry name" value="C2 domain (Calcium/lipid-binding domain, CaLB)"/>
    <property type="match status" value="1"/>
</dbReference>
<dbReference type="InterPro" id="IPR035892">
    <property type="entry name" value="C2_domain_sf"/>
</dbReference>
<evidence type="ECO:0000256" key="1">
    <source>
        <dbReference type="ARBA" id="ARBA00022679"/>
    </source>
</evidence>
<dbReference type="PROSITE" id="PS00916">
    <property type="entry name" value="PI3_4_KINASE_2"/>
    <property type="match status" value="1"/>
</dbReference>
<keyword evidence="3" id="KW-0418">Kinase</keyword>
<dbReference type="STRING" id="400682.A0A1X7VS31"/>
<comment type="similarity">
    <text evidence="5">Belongs to the PI3/PI4-kinase family.</text>
</comment>
<dbReference type="GO" id="GO:0005944">
    <property type="term" value="C:phosphatidylinositol 3-kinase complex, class IB"/>
    <property type="evidence" value="ECO:0007669"/>
    <property type="project" value="TreeGrafter"/>
</dbReference>
<dbReference type="Gene3D" id="3.10.20.770">
    <property type="match status" value="1"/>
</dbReference>
<dbReference type="Gene3D" id="1.25.40.70">
    <property type="entry name" value="Phosphatidylinositol 3-kinase, accessory domain (PIK)"/>
    <property type="match status" value="1"/>
</dbReference>
<dbReference type="PROSITE" id="PS51545">
    <property type="entry name" value="PIK_HELICAL"/>
    <property type="match status" value="1"/>
</dbReference>
<dbReference type="Pfam" id="PF00792">
    <property type="entry name" value="PI3K_C2"/>
    <property type="match status" value="1"/>
</dbReference>
<reference evidence="12" key="1">
    <citation type="journal article" date="2010" name="Nature">
        <title>The Amphimedon queenslandica genome and the evolution of animal complexity.</title>
        <authorList>
            <person name="Srivastava M."/>
            <person name="Simakov O."/>
            <person name="Chapman J."/>
            <person name="Fahey B."/>
            <person name="Gauthier M.E."/>
            <person name="Mitros T."/>
            <person name="Richards G.S."/>
            <person name="Conaco C."/>
            <person name="Dacre M."/>
            <person name="Hellsten U."/>
            <person name="Larroux C."/>
            <person name="Putnam N.H."/>
            <person name="Stanke M."/>
            <person name="Adamska M."/>
            <person name="Darling A."/>
            <person name="Degnan S.M."/>
            <person name="Oakley T.H."/>
            <person name="Plachetzki D.C."/>
            <person name="Zhai Y."/>
            <person name="Adamski M."/>
            <person name="Calcino A."/>
            <person name="Cummins S.F."/>
            <person name="Goodstein D.M."/>
            <person name="Harris C."/>
            <person name="Jackson D.J."/>
            <person name="Leys S.P."/>
            <person name="Shu S."/>
            <person name="Woodcroft B.J."/>
            <person name="Vervoort M."/>
            <person name="Kosik K.S."/>
            <person name="Manning G."/>
            <person name="Degnan B.M."/>
            <person name="Rokhsar D.S."/>
        </authorList>
    </citation>
    <scope>NUCLEOTIDE SEQUENCE [LARGE SCALE GENOMIC DNA]</scope>
</reference>
<dbReference type="Proteomes" id="UP000007879">
    <property type="component" value="Unassembled WGS sequence"/>
</dbReference>
<dbReference type="InterPro" id="IPR016024">
    <property type="entry name" value="ARM-type_fold"/>
</dbReference>
<dbReference type="InParanoid" id="A0A1X7VS31"/>
<keyword evidence="2" id="KW-0547">Nucleotide-binding</keyword>
<feature type="domain" description="PI3K-RBD" evidence="9">
    <location>
        <begin position="527"/>
        <end position="615"/>
    </location>
</feature>
<evidence type="ECO:0000256" key="2">
    <source>
        <dbReference type="ARBA" id="ARBA00022741"/>
    </source>
</evidence>
<gene>
    <name evidence="11" type="primary">100641746</name>
</gene>
<dbReference type="PANTHER" id="PTHR10048:SF34">
    <property type="entry name" value="PHOSPHATIDYLINOSITOL 4,5-BISPHOSPHATE 3-KINASE CATALYTIC SUBUNIT GAMMA ISOFORM"/>
    <property type="match status" value="1"/>
</dbReference>
<dbReference type="GO" id="GO:0005886">
    <property type="term" value="C:plasma membrane"/>
    <property type="evidence" value="ECO:0007669"/>
    <property type="project" value="TreeGrafter"/>
</dbReference>
<dbReference type="PROSITE" id="PS50290">
    <property type="entry name" value="PI3_4_KINASE_3"/>
    <property type="match status" value="1"/>
</dbReference>
<dbReference type="InterPro" id="IPR001263">
    <property type="entry name" value="PI3K_accessory_dom"/>
</dbReference>
<feature type="region of interest" description="Disordered" evidence="6">
    <location>
        <begin position="170"/>
        <end position="191"/>
    </location>
</feature>
<dbReference type="GO" id="GO:0005943">
    <property type="term" value="C:phosphatidylinositol 3-kinase complex, class IA"/>
    <property type="evidence" value="ECO:0007669"/>
    <property type="project" value="TreeGrafter"/>
</dbReference>
<dbReference type="Pfam" id="PF00613">
    <property type="entry name" value="PI3Ka"/>
    <property type="match status" value="1"/>
</dbReference>
<evidence type="ECO:0000256" key="3">
    <source>
        <dbReference type="ARBA" id="ARBA00022777"/>
    </source>
</evidence>
<dbReference type="eggNOG" id="KOG0904">
    <property type="taxonomic scope" value="Eukaryota"/>
</dbReference>
<dbReference type="GO" id="GO:0005524">
    <property type="term" value="F:ATP binding"/>
    <property type="evidence" value="ECO:0007669"/>
    <property type="project" value="UniProtKB-KW"/>
</dbReference>
<dbReference type="InterPro" id="IPR036940">
    <property type="entry name" value="PI3/4_kinase_cat_sf"/>
</dbReference>
<dbReference type="GO" id="GO:0005737">
    <property type="term" value="C:cytoplasm"/>
    <property type="evidence" value="ECO:0007669"/>
    <property type="project" value="TreeGrafter"/>
</dbReference>
<keyword evidence="4" id="KW-0067">ATP-binding</keyword>
<dbReference type="InterPro" id="IPR011009">
    <property type="entry name" value="Kinase-like_dom_sf"/>
</dbReference>
<evidence type="ECO:0000256" key="6">
    <source>
        <dbReference type="SAM" id="MobiDB-lite"/>
    </source>
</evidence>
<feature type="domain" description="PI3K/PI4K catalytic" evidence="7">
    <location>
        <begin position="1077"/>
        <end position="1357"/>
    </location>
</feature>
<dbReference type="GO" id="GO:0016477">
    <property type="term" value="P:cell migration"/>
    <property type="evidence" value="ECO:0007669"/>
    <property type="project" value="TreeGrafter"/>
</dbReference>
<dbReference type="PANTHER" id="PTHR10048">
    <property type="entry name" value="PHOSPHATIDYLINOSITOL KINASE"/>
    <property type="match status" value="1"/>
</dbReference>
<dbReference type="SMART" id="SM00145">
    <property type="entry name" value="PI3Ka"/>
    <property type="match status" value="1"/>
</dbReference>
<keyword evidence="1" id="KW-0808">Transferase</keyword>
<dbReference type="KEGG" id="aqu:100641746"/>
<protein>
    <recommendedName>
        <fullName evidence="13">Phosphatidylinositol-4,5-bisphosphate 3-kinase</fullName>
    </recommendedName>
</protein>
<evidence type="ECO:0008006" key="13">
    <source>
        <dbReference type="Google" id="ProtNLM"/>
    </source>
</evidence>
<dbReference type="GO" id="GO:0035005">
    <property type="term" value="F:1-phosphatidylinositol-4-phosphate 3-kinase activity"/>
    <property type="evidence" value="ECO:0007669"/>
    <property type="project" value="TreeGrafter"/>
</dbReference>
<dbReference type="PROSITE" id="PS51546">
    <property type="entry name" value="PI3K_RBD"/>
    <property type="match status" value="1"/>
</dbReference>
<evidence type="ECO:0000259" key="8">
    <source>
        <dbReference type="PROSITE" id="PS51545"/>
    </source>
</evidence>
<dbReference type="InterPro" id="IPR018936">
    <property type="entry name" value="PI3/4_kinase_CS"/>
</dbReference>
<dbReference type="SMART" id="SM00146">
    <property type="entry name" value="PI3Kc"/>
    <property type="match status" value="1"/>
</dbReference>
<dbReference type="GO" id="GO:0016303">
    <property type="term" value="F:1-phosphatidylinositol-3-kinase activity"/>
    <property type="evidence" value="ECO:0007669"/>
    <property type="project" value="TreeGrafter"/>
</dbReference>
<dbReference type="InterPro" id="IPR035448">
    <property type="entry name" value="PI3Kc"/>
</dbReference>
<dbReference type="SUPFAM" id="SSF54236">
    <property type="entry name" value="Ubiquitin-like"/>
    <property type="match status" value="1"/>
</dbReference>
<keyword evidence="12" id="KW-1185">Reference proteome</keyword>
<evidence type="ECO:0000256" key="5">
    <source>
        <dbReference type="PROSITE-ProRule" id="PRU00880"/>
    </source>
</evidence>